<dbReference type="Pfam" id="PF06246">
    <property type="entry name" value="Isy1"/>
    <property type="match status" value="1"/>
</dbReference>
<dbReference type="GO" id="GO:0000350">
    <property type="term" value="P:generation of catalytic spliceosome for second transesterification step"/>
    <property type="evidence" value="ECO:0007669"/>
    <property type="project" value="InterPro"/>
</dbReference>
<dbReference type="AlphaFoldDB" id="A0A315VBQ6"/>
<dbReference type="Proteomes" id="UP000250572">
    <property type="component" value="Unassembled WGS sequence"/>
</dbReference>
<protein>
    <submittedName>
        <fullName evidence="2">Uncharacterized protein</fullName>
    </submittedName>
</protein>
<accession>A0A315VBQ6</accession>
<feature type="region of interest" description="Disordered" evidence="1">
    <location>
        <begin position="105"/>
        <end position="152"/>
    </location>
</feature>
<name>A0A315VBQ6_GAMAF</name>
<dbReference type="InterPro" id="IPR009360">
    <property type="entry name" value="Isy1"/>
</dbReference>
<sequence length="348" mass="39127">MARNEEKQQGRLNRLWLQKEREEGRLKDVNKRRPKLSTLNSAPSVKKWIPSIKSEIEYYLQQSQLPHYPERKIAEFQMHIEALEKEYKSFITKLRALDPSCKHKPWTPRAYSKRRGEVQDPPNAGKNPRLNELYDEGSQKSRRESDAASDSPRCFRSLATAATCSFSEARLPSLFPTSAVSDPSSVQDQPLSFDQTRLAVAAAAFRGPVLHQSSSQTQNLARMLQSGLPNLSKFHSQQTAEFKNGSPERNEKPTSGSLVETEQSAIEENNSSRAAASDSGLTQYKSGHILGLDCYSSSDEDTNTSVLLLIEMLLVLPAQHFLSEVMLHTIAHLAMPTLCTRMRKKKGI</sequence>
<feature type="region of interest" description="Disordered" evidence="1">
    <location>
        <begin position="236"/>
        <end position="279"/>
    </location>
</feature>
<dbReference type="EMBL" id="NHOQ01001926">
    <property type="protein sequence ID" value="PWA20830.1"/>
    <property type="molecule type" value="Genomic_DNA"/>
</dbReference>
<keyword evidence="3" id="KW-1185">Reference proteome</keyword>
<evidence type="ECO:0000256" key="1">
    <source>
        <dbReference type="SAM" id="MobiDB-lite"/>
    </source>
</evidence>
<feature type="compositionally biased region" description="Basic and acidic residues" evidence="1">
    <location>
        <begin position="137"/>
        <end position="146"/>
    </location>
</feature>
<evidence type="ECO:0000313" key="2">
    <source>
        <dbReference type="EMBL" id="PWA20830.1"/>
    </source>
</evidence>
<feature type="compositionally biased region" description="Polar residues" evidence="1">
    <location>
        <begin position="253"/>
        <end position="279"/>
    </location>
</feature>
<evidence type="ECO:0000313" key="3">
    <source>
        <dbReference type="Proteomes" id="UP000250572"/>
    </source>
</evidence>
<organism evidence="2 3">
    <name type="scientific">Gambusia affinis</name>
    <name type="common">Western mosquitofish</name>
    <name type="synonym">Heterandria affinis</name>
    <dbReference type="NCBI Taxonomy" id="33528"/>
    <lineage>
        <taxon>Eukaryota</taxon>
        <taxon>Metazoa</taxon>
        <taxon>Chordata</taxon>
        <taxon>Craniata</taxon>
        <taxon>Vertebrata</taxon>
        <taxon>Euteleostomi</taxon>
        <taxon>Actinopterygii</taxon>
        <taxon>Neopterygii</taxon>
        <taxon>Teleostei</taxon>
        <taxon>Neoteleostei</taxon>
        <taxon>Acanthomorphata</taxon>
        <taxon>Ovalentaria</taxon>
        <taxon>Atherinomorphae</taxon>
        <taxon>Cyprinodontiformes</taxon>
        <taxon>Poeciliidae</taxon>
        <taxon>Poeciliinae</taxon>
        <taxon>Gambusia</taxon>
    </lineage>
</organism>
<comment type="caution">
    <text evidence="2">The sequence shown here is derived from an EMBL/GenBank/DDBJ whole genome shotgun (WGS) entry which is preliminary data.</text>
</comment>
<reference evidence="2 3" key="1">
    <citation type="journal article" date="2018" name="G3 (Bethesda)">
        <title>A High-Quality Reference Genome for the Invasive Mosquitofish Gambusia affinis Using a Chicago Library.</title>
        <authorList>
            <person name="Hoffberg S.L."/>
            <person name="Troendle N.J."/>
            <person name="Glenn T.C."/>
            <person name="Mahmud O."/>
            <person name="Louha S."/>
            <person name="Chalopin D."/>
            <person name="Bennetzen J.L."/>
            <person name="Mauricio R."/>
        </authorList>
    </citation>
    <scope>NUCLEOTIDE SEQUENCE [LARGE SCALE GENOMIC DNA]</scope>
    <source>
        <strain evidence="2">NE01/NJP1002.9</strain>
        <tissue evidence="2">Muscle</tissue>
    </source>
</reference>
<gene>
    <name evidence="2" type="ORF">CCH79_00007377</name>
</gene>
<proteinExistence type="predicted"/>